<dbReference type="AlphaFoldDB" id="A0A433J4V2"/>
<organism evidence="1 2">
    <name type="scientific">Azospirillum doebereinerae</name>
    <dbReference type="NCBI Taxonomy" id="92933"/>
    <lineage>
        <taxon>Bacteria</taxon>
        <taxon>Pseudomonadati</taxon>
        <taxon>Pseudomonadota</taxon>
        <taxon>Alphaproteobacteria</taxon>
        <taxon>Rhodospirillales</taxon>
        <taxon>Azospirillaceae</taxon>
        <taxon>Azospirillum</taxon>
    </lineage>
</organism>
<keyword evidence="2" id="KW-1185">Reference proteome</keyword>
<gene>
    <name evidence="1" type="ORF">EJ913_19750</name>
</gene>
<dbReference type="EMBL" id="RZIJ01000017">
    <property type="protein sequence ID" value="RUQ67459.1"/>
    <property type="molecule type" value="Genomic_DNA"/>
</dbReference>
<accession>A0A433J4V2</accession>
<comment type="caution">
    <text evidence="1">The sequence shown here is derived from an EMBL/GenBank/DDBJ whole genome shotgun (WGS) entry which is preliminary data.</text>
</comment>
<evidence type="ECO:0000313" key="2">
    <source>
        <dbReference type="Proteomes" id="UP000280346"/>
    </source>
</evidence>
<protein>
    <submittedName>
        <fullName evidence="1">Uncharacterized protein</fullName>
    </submittedName>
</protein>
<proteinExistence type="predicted"/>
<dbReference type="RefSeq" id="WP_127001041.1">
    <property type="nucleotide sequence ID" value="NZ_JBNPXW010000015.1"/>
</dbReference>
<reference evidence="1 2" key="1">
    <citation type="submission" date="2018-12" db="EMBL/GenBank/DDBJ databases">
        <authorList>
            <person name="Yang Y."/>
        </authorList>
    </citation>
    <scope>NUCLEOTIDE SEQUENCE [LARGE SCALE GENOMIC DNA]</scope>
    <source>
        <strain evidence="1 2">GSF71</strain>
    </source>
</reference>
<dbReference type="Proteomes" id="UP000280346">
    <property type="component" value="Unassembled WGS sequence"/>
</dbReference>
<name>A0A433J4V2_9PROT</name>
<evidence type="ECO:0000313" key="1">
    <source>
        <dbReference type="EMBL" id="RUQ67459.1"/>
    </source>
</evidence>
<dbReference type="OrthoDB" id="7542335at2"/>
<sequence>MALRSRNAALLAKIETTEGVEAVPVAGLDAVLVENPQISFNPNIVQTNEATGSLDGRGPIAGGMTVQITGDVLLKGSGAAGTPPEWGKLLKACAWSEVLTAAAVPVAPEAATAGTATSLTLGAGASGTAQAYRGMPLLLTGNPAAGATSFVADYTAGKLAVLADRFASPLSAGTSYQVPANVLYRPASVSIPSLTLHLFLDGVLYKVVGARGNASVKLQSGNIGRISFTFTGMFLAKVDSPVPAGLVYDSTRPPVWKGGKALVDRTPSAMASMSIEFGNQMTNPDNPNAAEGFDPSIVTSRNMTGSCDPLETLIATRDSMAAFRAGTPQILHASYGTAVGNRIGLTIPAGFYTSLAPGDRNGLMTNTHQFACTGEDAGAFLCLH</sequence>